<proteinExistence type="predicted"/>
<keyword evidence="3" id="KW-1185">Reference proteome</keyword>
<evidence type="ECO:0000313" key="2">
    <source>
        <dbReference type="EMBL" id="PAV17416.1"/>
    </source>
</evidence>
<dbReference type="Gene3D" id="3.40.30.10">
    <property type="entry name" value="Glutaredoxin"/>
    <property type="match status" value="1"/>
</dbReference>
<dbReference type="SUPFAM" id="SSF52833">
    <property type="entry name" value="Thioredoxin-like"/>
    <property type="match status" value="1"/>
</dbReference>
<reference evidence="2 3" key="1">
    <citation type="journal article" date="2017" name="Mol. Ecol.">
        <title>Comparative and population genomic landscape of Phellinus noxius: A hypervariable fungus causing root rot in trees.</title>
        <authorList>
            <person name="Chung C.L."/>
            <person name="Lee T.J."/>
            <person name="Akiba M."/>
            <person name="Lee H.H."/>
            <person name="Kuo T.H."/>
            <person name="Liu D."/>
            <person name="Ke H.M."/>
            <person name="Yokoi T."/>
            <person name="Roa M.B."/>
            <person name="Lu M.J."/>
            <person name="Chang Y.Y."/>
            <person name="Ann P.J."/>
            <person name="Tsai J.N."/>
            <person name="Chen C.Y."/>
            <person name="Tzean S.S."/>
            <person name="Ota Y."/>
            <person name="Hattori T."/>
            <person name="Sahashi N."/>
            <person name="Liou R.F."/>
            <person name="Kikuchi T."/>
            <person name="Tsai I.J."/>
        </authorList>
    </citation>
    <scope>NUCLEOTIDE SEQUENCE [LARGE SCALE GENOMIC DNA]</scope>
    <source>
        <strain evidence="2 3">FFPRI411160</strain>
    </source>
</reference>
<dbReference type="Gene3D" id="1.20.1050.10">
    <property type="match status" value="1"/>
</dbReference>
<dbReference type="PROSITE" id="PS50404">
    <property type="entry name" value="GST_NTER"/>
    <property type="match status" value="1"/>
</dbReference>
<dbReference type="Proteomes" id="UP000217199">
    <property type="component" value="Unassembled WGS sequence"/>
</dbReference>
<dbReference type="InterPro" id="IPR004045">
    <property type="entry name" value="Glutathione_S-Trfase_N"/>
</dbReference>
<protein>
    <submittedName>
        <fullName evidence="2">Glutathione S-transferase</fullName>
    </submittedName>
</protein>
<dbReference type="GO" id="GO:0016740">
    <property type="term" value="F:transferase activity"/>
    <property type="evidence" value="ECO:0007669"/>
    <property type="project" value="UniProtKB-KW"/>
</dbReference>
<dbReference type="Pfam" id="PF13409">
    <property type="entry name" value="GST_N_2"/>
    <property type="match status" value="1"/>
</dbReference>
<dbReference type="AlphaFoldDB" id="A0A286UCV1"/>
<name>A0A286UCV1_9AGAM</name>
<dbReference type="CDD" id="cd00299">
    <property type="entry name" value="GST_C_family"/>
    <property type="match status" value="1"/>
</dbReference>
<dbReference type="InterPro" id="IPR036282">
    <property type="entry name" value="Glutathione-S-Trfase_C_sf"/>
</dbReference>
<dbReference type="SUPFAM" id="SSF47616">
    <property type="entry name" value="GST C-terminal domain-like"/>
    <property type="match status" value="1"/>
</dbReference>
<dbReference type="Pfam" id="PF22041">
    <property type="entry name" value="GST_C_7"/>
    <property type="match status" value="1"/>
</dbReference>
<dbReference type="InterPro" id="IPR036249">
    <property type="entry name" value="Thioredoxin-like_sf"/>
</dbReference>
<accession>A0A286UCV1</accession>
<sequence>MIILYDIPSTLERKAWSPSTFKTRIALNFKALPYQTEWVELPDIEKVVREIGGLPTAKNSDGTDHYTLPAIRDLSTGAVVTDSDAIAHYLDVTYPAPKYPTLFPSFDTLGFPSTKLMTYTAVSSFRQLLSVYGRATMAITFPAGNSILNPVSEVHNRVRKEKLVSTMYGKPTTLEDLSPPGPIRDAAWVEVRKGLEKIYQVLDKNRIYSDKEGKKLVFFFGETPSYADICLLASLMYIKSVLQENEEWKMILDWSEGRFGNFLEATKEYIDQIMIKIR</sequence>
<gene>
    <name evidence="2" type="ORF">PNOK_0748000</name>
</gene>
<dbReference type="InterPro" id="IPR054416">
    <property type="entry name" value="GST_UstS-like_C"/>
</dbReference>
<evidence type="ECO:0000259" key="1">
    <source>
        <dbReference type="PROSITE" id="PS50404"/>
    </source>
</evidence>
<organism evidence="2 3">
    <name type="scientific">Pyrrhoderma noxium</name>
    <dbReference type="NCBI Taxonomy" id="2282107"/>
    <lineage>
        <taxon>Eukaryota</taxon>
        <taxon>Fungi</taxon>
        <taxon>Dikarya</taxon>
        <taxon>Basidiomycota</taxon>
        <taxon>Agaricomycotina</taxon>
        <taxon>Agaricomycetes</taxon>
        <taxon>Hymenochaetales</taxon>
        <taxon>Hymenochaetaceae</taxon>
        <taxon>Pyrrhoderma</taxon>
    </lineage>
</organism>
<dbReference type="OrthoDB" id="4951845at2759"/>
<evidence type="ECO:0000313" key="3">
    <source>
        <dbReference type="Proteomes" id="UP000217199"/>
    </source>
</evidence>
<dbReference type="InParanoid" id="A0A286UCV1"/>
<comment type="caution">
    <text evidence="2">The sequence shown here is derived from an EMBL/GenBank/DDBJ whole genome shotgun (WGS) entry which is preliminary data.</text>
</comment>
<feature type="domain" description="GST N-terminal" evidence="1">
    <location>
        <begin position="7"/>
        <end position="98"/>
    </location>
</feature>
<dbReference type="STRING" id="2282107.A0A286UCV1"/>
<dbReference type="EMBL" id="NBII01000007">
    <property type="protein sequence ID" value="PAV17416.1"/>
    <property type="molecule type" value="Genomic_DNA"/>
</dbReference>